<feature type="domain" description="Tle cognate immunity protein 4 N-terminal" evidence="3">
    <location>
        <begin position="37"/>
        <end position="153"/>
    </location>
</feature>
<evidence type="ECO:0000313" key="5">
    <source>
        <dbReference type="Proteomes" id="UP000494125"/>
    </source>
</evidence>
<feature type="signal peptide" evidence="1">
    <location>
        <begin position="1"/>
        <end position="23"/>
    </location>
</feature>
<evidence type="ECO:0000259" key="2">
    <source>
        <dbReference type="Pfam" id="PF18426"/>
    </source>
</evidence>
<organism evidence="4 5">
    <name type="scientific">Burkholderia diffusa</name>
    <dbReference type="NCBI Taxonomy" id="488732"/>
    <lineage>
        <taxon>Bacteria</taxon>
        <taxon>Pseudomonadati</taxon>
        <taxon>Pseudomonadota</taxon>
        <taxon>Betaproteobacteria</taxon>
        <taxon>Burkholderiales</taxon>
        <taxon>Burkholderiaceae</taxon>
        <taxon>Burkholderia</taxon>
        <taxon>Burkholderia cepacia complex</taxon>
    </lineage>
</organism>
<accession>A0A6P2HTP9</accession>
<gene>
    <name evidence="4" type="ORF">BDI24065_00852</name>
</gene>
<dbReference type="Proteomes" id="UP000494125">
    <property type="component" value="Unassembled WGS sequence"/>
</dbReference>
<proteinExistence type="predicted"/>
<feature type="domain" description="Tle cognate immunity protein 4 C-terminal" evidence="2">
    <location>
        <begin position="181"/>
        <end position="344"/>
    </location>
</feature>
<dbReference type="InterPro" id="IPR040761">
    <property type="entry name" value="Tli4_N"/>
</dbReference>
<dbReference type="Pfam" id="PF18426">
    <property type="entry name" value="Tli4_C"/>
    <property type="match status" value="1"/>
</dbReference>
<dbReference type="Pfam" id="PF18443">
    <property type="entry name" value="Tli4_N"/>
    <property type="match status" value="1"/>
</dbReference>
<keyword evidence="4" id="KW-0449">Lipoprotein</keyword>
<evidence type="ECO:0000313" key="4">
    <source>
        <dbReference type="EMBL" id="VWB21584.1"/>
    </source>
</evidence>
<dbReference type="InterPro" id="IPR041290">
    <property type="entry name" value="Tli4_C"/>
</dbReference>
<name>A0A6P2HTP9_9BURK</name>
<dbReference type="EMBL" id="CABVPN010000003">
    <property type="protein sequence ID" value="VWB21584.1"/>
    <property type="molecule type" value="Genomic_DNA"/>
</dbReference>
<reference evidence="4 5" key="1">
    <citation type="submission" date="2019-09" db="EMBL/GenBank/DDBJ databases">
        <authorList>
            <person name="Depoorter E."/>
        </authorList>
    </citation>
    <scope>NUCLEOTIDE SEQUENCE [LARGE SCALE GENOMIC DNA]</scope>
    <source>
        <strain evidence="4">LMG 24065</strain>
    </source>
</reference>
<evidence type="ECO:0000259" key="3">
    <source>
        <dbReference type="Pfam" id="PF18443"/>
    </source>
</evidence>
<dbReference type="AlphaFoldDB" id="A0A6P2HTP9"/>
<dbReference type="PROSITE" id="PS51257">
    <property type="entry name" value="PROKAR_LIPOPROTEIN"/>
    <property type="match status" value="1"/>
</dbReference>
<evidence type="ECO:0000256" key="1">
    <source>
        <dbReference type="SAM" id="SignalP"/>
    </source>
</evidence>
<sequence>MLTRIGRLLFLVVGVCACSVTFSGEPTMTNPLLSKQRPWCIGRFVFQRPATSEITNQRYAFWGEKLETQHNVSAATYQTKIGSLERELNAKKRTDPGSRGNKTYNPWLEKVLSPTADSKVFAYKKFYTEGVAQPFHTEGYIFENNTLFHTTGSFGSNGLDKFDPVYTDLYRRIKARDNWSVPTESGFCFDGGIATGSSTYSEEVSQSFALMPGRPALFVIQMRESVDGDQNSPLTKTLPDLRAKMDQVSSGSYRILRQGKRTVAGMDAEEVLFALKEGEITSYRFYLLAPGDPTTLAKPHTAIQLLLGAPSHDLSPDQASSPVDEAGALQTWDTLLNSLRLRPGAV</sequence>
<keyword evidence="1" id="KW-0732">Signal</keyword>
<protein>
    <submittedName>
        <fullName evidence="4">Putative lipoprotein</fullName>
    </submittedName>
</protein>
<feature type="chain" id="PRO_5026855149" evidence="1">
    <location>
        <begin position="24"/>
        <end position="346"/>
    </location>
</feature>
<keyword evidence="5" id="KW-1185">Reference proteome</keyword>